<keyword evidence="3" id="KW-1185">Reference proteome</keyword>
<gene>
    <name evidence="2" type="ORF">STAS_11298</name>
</gene>
<proteinExistence type="predicted"/>
<name>A0A5A7PRX9_STRAF</name>
<dbReference type="OrthoDB" id="808414at2759"/>
<evidence type="ECO:0000313" key="2">
    <source>
        <dbReference type="EMBL" id="GER35037.1"/>
    </source>
</evidence>
<feature type="region of interest" description="Disordered" evidence="1">
    <location>
        <begin position="194"/>
        <end position="221"/>
    </location>
</feature>
<dbReference type="EMBL" id="BKCP01004960">
    <property type="protein sequence ID" value="GER35037.1"/>
    <property type="molecule type" value="Genomic_DNA"/>
</dbReference>
<sequence length="221" mass="23658">MIWAFEYGYGLPFQDILCEEEVSHVGPAPGPIHGEEPKPSYGKAVYVVVGMGYLLTGLFGGSVQAGGPVSLVLFGKRDFVVEPIDRAGRGPHNRGLWIGRFAGLENIHEARDVAGDIGRGIFHRVTDPGLGRKVHHVREGHEVEKLDKQIGVVYVTVDHEDPVPKKKVLAGPFQGRVVVIVEIVEPDYAVAAPSKGGRDVAADEAGGASDEDREVARPGGV</sequence>
<evidence type="ECO:0000256" key="1">
    <source>
        <dbReference type="SAM" id="MobiDB-lite"/>
    </source>
</evidence>
<reference evidence="3" key="1">
    <citation type="journal article" date="2019" name="Curr. Biol.">
        <title>Genome Sequence of Striga asiatica Provides Insight into the Evolution of Plant Parasitism.</title>
        <authorList>
            <person name="Yoshida S."/>
            <person name="Kim S."/>
            <person name="Wafula E.K."/>
            <person name="Tanskanen J."/>
            <person name="Kim Y.M."/>
            <person name="Honaas L."/>
            <person name="Yang Z."/>
            <person name="Spallek T."/>
            <person name="Conn C.E."/>
            <person name="Ichihashi Y."/>
            <person name="Cheong K."/>
            <person name="Cui S."/>
            <person name="Der J.P."/>
            <person name="Gundlach H."/>
            <person name="Jiao Y."/>
            <person name="Hori C."/>
            <person name="Ishida J.K."/>
            <person name="Kasahara H."/>
            <person name="Kiba T."/>
            <person name="Kim M.S."/>
            <person name="Koo N."/>
            <person name="Laohavisit A."/>
            <person name="Lee Y.H."/>
            <person name="Lumba S."/>
            <person name="McCourt P."/>
            <person name="Mortimer J.C."/>
            <person name="Mutuku J.M."/>
            <person name="Nomura T."/>
            <person name="Sasaki-Sekimoto Y."/>
            <person name="Seto Y."/>
            <person name="Wang Y."/>
            <person name="Wakatake T."/>
            <person name="Sakakibara H."/>
            <person name="Demura T."/>
            <person name="Yamaguchi S."/>
            <person name="Yoneyama K."/>
            <person name="Manabe R.I."/>
            <person name="Nelson D.C."/>
            <person name="Schulman A.H."/>
            <person name="Timko M.P."/>
            <person name="dePamphilis C.W."/>
            <person name="Choi D."/>
            <person name="Shirasu K."/>
        </authorList>
    </citation>
    <scope>NUCLEOTIDE SEQUENCE [LARGE SCALE GENOMIC DNA]</scope>
    <source>
        <strain evidence="3">cv. UVA1</strain>
    </source>
</reference>
<accession>A0A5A7PRX9</accession>
<organism evidence="2 3">
    <name type="scientific">Striga asiatica</name>
    <name type="common">Asiatic witchweed</name>
    <name type="synonym">Buchnera asiatica</name>
    <dbReference type="NCBI Taxonomy" id="4170"/>
    <lineage>
        <taxon>Eukaryota</taxon>
        <taxon>Viridiplantae</taxon>
        <taxon>Streptophyta</taxon>
        <taxon>Embryophyta</taxon>
        <taxon>Tracheophyta</taxon>
        <taxon>Spermatophyta</taxon>
        <taxon>Magnoliopsida</taxon>
        <taxon>eudicotyledons</taxon>
        <taxon>Gunneridae</taxon>
        <taxon>Pentapetalae</taxon>
        <taxon>asterids</taxon>
        <taxon>lamiids</taxon>
        <taxon>Lamiales</taxon>
        <taxon>Orobanchaceae</taxon>
        <taxon>Buchnereae</taxon>
        <taxon>Striga</taxon>
    </lineage>
</organism>
<evidence type="ECO:0000313" key="3">
    <source>
        <dbReference type="Proteomes" id="UP000325081"/>
    </source>
</evidence>
<protein>
    <submittedName>
        <fullName evidence="2">Root hair defective 3 GTP-binding protein</fullName>
    </submittedName>
</protein>
<comment type="caution">
    <text evidence="2">The sequence shown here is derived from an EMBL/GenBank/DDBJ whole genome shotgun (WGS) entry which is preliminary data.</text>
</comment>
<dbReference type="AlphaFoldDB" id="A0A5A7PRX9"/>
<dbReference type="Proteomes" id="UP000325081">
    <property type="component" value="Unassembled WGS sequence"/>
</dbReference>